<keyword evidence="1" id="KW-1133">Transmembrane helix</keyword>
<organism evidence="2 3">
    <name type="scientific">Sistotremastrum suecicum HHB10207 ss-3</name>
    <dbReference type="NCBI Taxonomy" id="1314776"/>
    <lineage>
        <taxon>Eukaryota</taxon>
        <taxon>Fungi</taxon>
        <taxon>Dikarya</taxon>
        <taxon>Basidiomycota</taxon>
        <taxon>Agaricomycotina</taxon>
        <taxon>Agaricomycetes</taxon>
        <taxon>Sistotremastrales</taxon>
        <taxon>Sistotremastraceae</taxon>
        <taxon>Sistotremastrum</taxon>
    </lineage>
</organism>
<feature type="transmembrane region" description="Helical" evidence="1">
    <location>
        <begin position="174"/>
        <end position="199"/>
    </location>
</feature>
<evidence type="ECO:0000313" key="3">
    <source>
        <dbReference type="Proteomes" id="UP000076798"/>
    </source>
</evidence>
<dbReference type="OrthoDB" id="2279611at2759"/>
<feature type="transmembrane region" description="Helical" evidence="1">
    <location>
        <begin position="80"/>
        <end position="102"/>
    </location>
</feature>
<name>A0A166GU29_9AGAM</name>
<keyword evidence="1" id="KW-0472">Membrane</keyword>
<dbReference type="EMBL" id="KV428016">
    <property type="protein sequence ID" value="KZT42012.1"/>
    <property type="molecule type" value="Genomic_DNA"/>
</dbReference>
<sequence>MVSRRLMGVWAILAFFLAAAGGITIAFSIIWKAPNLMRNIAISSQDLLAGLVLGIAFVVTFVIALAAIIQPNHNVTGLAILNWTLLLDAFGVGIVGSFIWFYTLTERNDYHLVMSKESAATWQAVQDKLQCCGYFNSTDLGTIGGFCTDATFAANATPCVGPITEYADYTLNNIFSLFIPTAQIYGFMAVILALFLATMCRNEAERFRRIDEKRGGRGFV</sequence>
<proteinExistence type="predicted"/>
<dbReference type="Proteomes" id="UP000076798">
    <property type="component" value="Unassembled WGS sequence"/>
</dbReference>
<accession>A0A166GU29</accession>
<feature type="transmembrane region" description="Helical" evidence="1">
    <location>
        <begin position="47"/>
        <end position="68"/>
    </location>
</feature>
<dbReference type="SUPFAM" id="SSF48652">
    <property type="entry name" value="Tetraspanin"/>
    <property type="match status" value="1"/>
</dbReference>
<evidence type="ECO:0000313" key="2">
    <source>
        <dbReference type="EMBL" id="KZT42012.1"/>
    </source>
</evidence>
<dbReference type="STRING" id="1314776.A0A166GU29"/>
<dbReference type="GO" id="GO:0016020">
    <property type="term" value="C:membrane"/>
    <property type="evidence" value="ECO:0007669"/>
    <property type="project" value="InterPro"/>
</dbReference>
<keyword evidence="1" id="KW-0812">Transmembrane</keyword>
<reference evidence="2 3" key="1">
    <citation type="journal article" date="2016" name="Mol. Biol. Evol.">
        <title>Comparative Genomics of Early-Diverging Mushroom-Forming Fungi Provides Insights into the Origins of Lignocellulose Decay Capabilities.</title>
        <authorList>
            <person name="Nagy L.G."/>
            <person name="Riley R."/>
            <person name="Tritt A."/>
            <person name="Adam C."/>
            <person name="Daum C."/>
            <person name="Floudas D."/>
            <person name="Sun H."/>
            <person name="Yadav J.S."/>
            <person name="Pangilinan J."/>
            <person name="Larsson K.H."/>
            <person name="Matsuura K."/>
            <person name="Barry K."/>
            <person name="Labutti K."/>
            <person name="Kuo R."/>
            <person name="Ohm R.A."/>
            <person name="Bhattacharya S.S."/>
            <person name="Shirouzu T."/>
            <person name="Yoshinaga Y."/>
            <person name="Martin F.M."/>
            <person name="Grigoriev I.V."/>
            <person name="Hibbett D.S."/>
        </authorList>
    </citation>
    <scope>NUCLEOTIDE SEQUENCE [LARGE SCALE GENOMIC DNA]</scope>
    <source>
        <strain evidence="2 3">HHB10207 ss-3</strain>
    </source>
</reference>
<protein>
    <submittedName>
        <fullName evidence="2">Tetraspanin</fullName>
    </submittedName>
</protein>
<dbReference type="AlphaFoldDB" id="A0A166GU29"/>
<gene>
    <name evidence="2" type="ORF">SISSUDRAFT_1069575</name>
</gene>
<keyword evidence="3" id="KW-1185">Reference proteome</keyword>
<dbReference type="InterPro" id="IPR008952">
    <property type="entry name" value="Tetraspanin_EC2_sf"/>
</dbReference>
<evidence type="ECO:0000256" key="1">
    <source>
        <dbReference type="SAM" id="Phobius"/>
    </source>
</evidence>